<evidence type="ECO:0000313" key="1">
    <source>
        <dbReference type="EMBL" id="VDO04472.1"/>
    </source>
</evidence>
<evidence type="ECO:0000313" key="2">
    <source>
        <dbReference type="Proteomes" id="UP000278807"/>
    </source>
</evidence>
<gene>
    <name evidence="1" type="ORF">HNAJ_LOCUS8495</name>
</gene>
<protein>
    <submittedName>
        <fullName evidence="1 3">Uncharacterized protein</fullName>
    </submittedName>
</protein>
<dbReference type="WBParaSite" id="HNAJ_0000849901-mRNA-1">
    <property type="protein sequence ID" value="HNAJ_0000849901-mRNA-1"/>
    <property type="gene ID" value="HNAJ_0000849901"/>
</dbReference>
<reference evidence="3" key="1">
    <citation type="submission" date="2017-02" db="UniProtKB">
        <authorList>
            <consortium name="WormBaseParasite"/>
        </authorList>
    </citation>
    <scope>IDENTIFICATION</scope>
</reference>
<organism evidence="3">
    <name type="scientific">Rodentolepis nana</name>
    <name type="common">Dwarf tapeworm</name>
    <name type="synonym">Hymenolepis nana</name>
    <dbReference type="NCBI Taxonomy" id="102285"/>
    <lineage>
        <taxon>Eukaryota</taxon>
        <taxon>Metazoa</taxon>
        <taxon>Spiralia</taxon>
        <taxon>Lophotrochozoa</taxon>
        <taxon>Platyhelminthes</taxon>
        <taxon>Cestoda</taxon>
        <taxon>Eucestoda</taxon>
        <taxon>Cyclophyllidea</taxon>
        <taxon>Hymenolepididae</taxon>
        <taxon>Rodentolepis</taxon>
    </lineage>
</organism>
<dbReference type="EMBL" id="UZAE01012305">
    <property type="protein sequence ID" value="VDO04472.1"/>
    <property type="molecule type" value="Genomic_DNA"/>
</dbReference>
<dbReference type="AlphaFoldDB" id="A0A0R3TMF7"/>
<name>A0A0R3TMF7_RODNA</name>
<keyword evidence="2" id="KW-1185">Reference proteome</keyword>
<proteinExistence type="predicted"/>
<reference evidence="1 2" key="2">
    <citation type="submission" date="2018-11" db="EMBL/GenBank/DDBJ databases">
        <authorList>
            <consortium name="Pathogen Informatics"/>
        </authorList>
    </citation>
    <scope>NUCLEOTIDE SEQUENCE [LARGE SCALE GENOMIC DNA]</scope>
</reference>
<dbReference type="Proteomes" id="UP000278807">
    <property type="component" value="Unassembled WGS sequence"/>
</dbReference>
<accession>A0A0R3TMF7</accession>
<sequence>MNYGSVAGFNTAECNAEPPPGVRALLIALNPAPAPTFIFRPPTSFNPSLLHAYTPHCAQRFCSSPNACFLHLVATQFALSSSTDTAVTADVRCAIMIPYGGVR</sequence>
<evidence type="ECO:0000313" key="3">
    <source>
        <dbReference type="WBParaSite" id="HNAJ_0000849901-mRNA-1"/>
    </source>
</evidence>